<proteinExistence type="predicted"/>
<name>A0A2V4NSN8_9ACTN</name>
<sequence length="58" mass="6035">MSDTADRPHFELEDLDLSDLTVSSLRDSAALPEGGASWGSSSCQGSSSCAVQQHLLPA</sequence>
<dbReference type="NCBIfam" id="NF033400">
    <property type="entry name" value="thiazolyl_B"/>
    <property type="match status" value="1"/>
</dbReference>
<organism evidence="1 2">
    <name type="scientific">Streptomyces tateyamensis</name>
    <dbReference type="NCBI Taxonomy" id="565073"/>
    <lineage>
        <taxon>Bacteria</taxon>
        <taxon>Bacillati</taxon>
        <taxon>Actinomycetota</taxon>
        <taxon>Actinomycetes</taxon>
        <taxon>Kitasatosporales</taxon>
        <taxon>Streptomycetaceae</taxon>
        <taxon>Streptomyces</taxon>
    </lineage>
</organism>
<reference evidence="1 2" key="1">
    <citation type="submission" date="2018-03" db="EMBL/GenBank/DDBJ databases">
        <title>Bioinformatic expansion and discovery of thiopeptide antibiotics.</title>
        <authorList>
            <person name="Schwalen C.J."/>
            <person name="Hudson G.A."/>
            <person name="Mitchell D.A."/>
        </authorList>
    </citation>
    <scope>NUCLEOTIDE SEQUENCE [LARGE SCALE GENOMIC DNA]</scope>
    <source>
        <strain evidence="1 2">ATCC 21389</strain>
    </source>
</reference>
<dbReference type="EMBL" id="PYBW01000043">
    <property type="protein sequence ID" value="PYC79469.1"/>
    <property type="molecule type" value="Genomic_DNA"/>
</dbReference>
<evidence type="ECO:0000313" key="2">
    <source>
        <dbReference type="Proteomes" id="UP000248039"/>
    </source>
</evidence>
<protein>
    <submittedName>
        <fullName evidence="1">Thiazolylpeptide-type bacteriocin</fullName>
    </submittedName>
</protein>
<comment type="caution">
    <text evidence="1">The sequence shown here is derived from an EMBL/GenBank/DDBJ whole genome shotgun (WGS) entry which is preliminary data.</text>
</comment>
<keyword evidence="2" id="KW-1185">Reference proteome</keyword>
<dbReference type="Proteomes" id="UP000248039">
    <property type="component" value="Unassembled WGS sequence"/>
</dbReference>
<gene>
    <name evidence="1" type="ORF">C7C46_13970</name>
</gene>
<dbReference type="RefSeq" id="WP_110669410.1">
    <property type="nucleotide sequence ID" value="NZ_PYBW01000043.1"/>
</dbReference>
<evidence type="ECO:0000313" key="1">
    <source>
        <dbReference type="EMBL" id="PYC79469.1"/>
    </source>
</evidence>
<dbReference type="Pfam" id="PF19409">
    <property type="entry name" value="Thiopep_pre"/>
    <property type="match status" value="1"/>
</dbReference>
<accession>A0A2V4NSN8</accession>
<dbReference type="AlphaFoldDB" id="A0A2V4NSN8"/>